<feature type="domain" description="Glucose-methanol-choline oxidoreductase N-terminal" evidence="7">
    <location>
        <begin position="356"/>
        <end position="370"/>
    </location>
</feature>
<comment type="cofactor">
    <cofactor evidence="1 5">
        <name>FAD</name>
        <dbReference type="ChEBI" id="CHEBI:57692"/>
    </cofactor>
</comment>
<dbReference type="PANTHER" id="PTHR11552:SF147">
    <property type="entry name" value="CHOLINE DEHYDROGENASE, MITOCHONDRIAL"/>
    <property type="match status" value="1"/>
</dbReference>
<keyword evidence="4 5" id="KW-0274">FAD</keyword>
<keyword evidence="3" id="KW-0285">Flavoprotein</keyword>
<sequence>MKTVINTGLLVLGGLAAKATATATAEYDYVVIGSGPGGGPLAANLAREGHSVFLIEAGDNRGDEFLQQVPRLYNANAEHPEMSWQFFVSHYQNETQARRDRYFSYRLANGTLYYGLNPPEGATPLGIYYPRGATVGGSAISNAMNVVLPPPEDFDYIARATGDDSWRGENLIQYYEEFERNTYTPPGTDGHGYDGYIATNRNNISYLVDRPGIFNVVQNAMSQTENIDLPDREDVIQRLERDLNRPNLDKYEQAGVYQVPVHINENRRRSSPWNYISETLAAKSDNGSALYPLTLSTHSLATKVVTSKSSNGTIKAVGVEYLAGEGLYEADRRYDASVSGEKKFVKARKEVIVAGGAFNTPQILKLSGLGPREELESHGIPTVVDLPAVGEYLQDNYEIGINVQSQIPWENNPAANCTSSGNPETDPCLAQWIEGYGPYGEGASPIFMLYRSRQSESNDTDLIIFGGGGGVFDGHYPGYSTTQRPPTSFFWVVAKMQNHNPSGTVRLRSSDPREVPQIDFNFFEQGREIDLAALSEGLEHVTSIMNAMDEPYAPFTFIDPPSDRSLNQHILDHTFSHHALGSCRIGRDQTDSCVDSKFRVHGVEGLRVVDGSVFPRAPGGFPVGSTFLIGQKAFRVITEDA</sequence>
<dbReference type="InterPro" id="IPR007867">
    <property type="entry name" value="GMC_OxRtase_C"/>
</dbReference>
<dbReference type="PROSITE" id="PS00624">
    <property type="entry name" value="GMC_OXRED_2"/>
    <property type="match status" value="1"/>
</dbReference>
<dbReference type="AlphaFoldDB" id="A0A0B7JNP8"/>
<dbReference type="InterPro" id="IPR036188">
    <property type="entry name" value="FAD/NAD-bd_sf"/>
</dbReference>
<dbReference type="GO" id="GO:0016614">
    <property type="term" value="F:oxidoreductase activity, acting on CH-OH group of donors"/>
    <property type="evidence" value="ECO:0007669"/>
    <property type="project" value="InterPro"/>
</dbReference>
<evidence type="ECO:0000259" key="7">
    <source>
        <dbReference type="PROSITE" id="PS00624"/>
    </source>
</evidence>
<dbReference type="EMBL" id="CDPU01000001">
    <property type="protein sequence ID" value="CEO44912.1"/>
    <property type="molecule type" value="Genomic_DNA"/>
</dbReference>
<feature type="chain" id="PRO_5002117560" description="Glucose-methanol-choline oxidoreductase N-terminal domain-containing protein" evidence="6">
    <location>
        <begin position="22"/>
        <end position="641"/>
    </location>
</feature>
<keyword evidence="6" id="KW-0732">Signal</keyword>
<dbReference type="GO" id="GO:0050660">
    <property type="term" value="F:flavin adenine dinucleotide binding"/>
    <property type="evidence" value="ECO:0007669"/>
    <property type="project" value="InterPro"/>
</dbReference>
<dbReference type="PIRSF" id="PIRSF000137">
    <property type="entry name" value="Alcohol_oxidase"/>
    <property type="match status" value="1"/>
</dbReference>
<feature type="binding site" evidence="5">
    <location>
        <position position="611"/>
    </location>
    <ligand>
        <name>FAD</name>
        <dbReference type="ChEBI" id="CHEBI:57692"/>
    </ligand>
</feature>
<accession>A0A0B7JNP8</accession>
<name>A0A0B7JNP8_BIOOC</name>
<organism evidence="8">
    <name type="scientific">Bionectria ochroleuca</name>
    <name type="common">Gliocladium roseum</name>
    <dbReference type="NCBI Taxonomy" id="29856"/>
    <lineage>
        <taxon>Eukaryota</taxon>
        <taxon>Fungi</taxon>
        <taxon>Dikarya</taxon>
        <taxon>Ascomycota</taxon>
        <taxon>Pezizomycotina</taxon>
        <taxon>Sordariomycetes</taxon>
        <taxon>Hypocreomycetidae</taxon>
        <taxon>Hypocreales</taxon>
        <taxon>Bionectriaceae</taxon>
        <taxon>Clonostachys</taxon>
    </lineage>
</organism>
<evidence type="ECO:0000256" key="3">
    <source>
        <dbReference type="ARBA" id="ARBA00022630"/>
    </source>
</evidence>
<dbReference type="Gene3D" id="3.30.560.10">
    <property type="entry name" value="Glucose Oxidase, domain 3"/>
    <property type="match status" value="1"/>
</dbReference>
<dbReference type="Pfam" id="PF05199">
    <property type="entry name" value="GMC_oxred_C"/>
    <property type="match status" value="1"/>
</dbReference>
<dbReference type="InterPro" id="IPR000172">
    <property type="entry name" value="GMC_OxRdtase_N"/>
</dbReference>
<dbReference type="InterPro" id="IPR012132">
    <property type="entry name" value="GMC_OxRdtase"/>
</dbReference>
<evidence type="ECO:0000256" key="6">
    <source>
        <dbReference type="SAM" id="SignalP"/>
    </source>
</evidence>
<feature type="signal peptide" evidence="6">
    <location>
        <begin position="1"/>
        <end position="21"/>
    </location>
</feature>
<gene>
    <name evidence="8" type="ORF">BN869_000000967_1</name>
</gene>
<protein>
    <recommendedName>
        <fullName evidence="7">Glucose-methanol-choline oxidoreductase N-terminal domain-containing protein</fullName>
    </recommendedName>
</protein>
<evidence type="ECO:0000256" key="2">
    <source>
        <dbReference type="ARBA" id="ARBA00010790"/>
    </source>
</evidence>
<evidence type="ECO:0000313" key="8">
    <source>
        <dbReference type="EMBL" id="CEO44912.1"/>
    </source>
</evidence>
<dbReference type="SUPFAM" id="SSF54373">
    <property type="entry name" value="FAD-linked reductases, C-terminal domain"/>
    <property type="match status" value="1"/>
</dbReference>
<reference evidence="8" key="1">
    <citation type="submission" date="2015-01" db="EMBL/GenBank/DDBJ databases">
        <authorList>
            <person name="Durling Mikael"/>
        </authorList>
    </citation>
    <scope>NUCLEOTIDE SEQUENCE</scope>
</reference>
<evidence type="ECO:0000256" key="4">
    <source>
        <dbReference type="ARBA" id="ARBA00022827"/>
    </source>
</evidence>
<comment type="similarity">
    <text evidence="2">Belongs to the GMC oxidoreductase family.</text>
</comment>
<dbReference type="SUPFAM" id="SSF51905">
    <property type="entry name" value="FAD/NAD(P)-binding domain"/>
    <property type="match status" value="1"/>
</dbReference>
<proteinExistence type="inferred from homology"/>
<evidence type="ECO:0000256" key="1">
    <source>
        <dbReference type="ARBA" id="ARBA00001974"/>
    </source>
</evidence>
<dbReference type="Pfam" id="PF00732">
    <property type="entry name" value="GMC_oxred_N"/>
    <property type="match status" value="1"/>
</dbReference>
<dbReference type="PANTHER" id="PTHR11552">
    <property type="entry name" value="GLUCOSE-METHANOL-CHOLINE GMC OXIDOREDUCTASE"/>
    <property type="match status" value="1"/>
</dbReference>
<dbReference type="Gene3D" id="3.50.50.60">
    <property type="entry name" value="FAD/NAD(P)-binding domain"/>
    <property type="match status" value="1"/>
</dbReference>
<evidence type="ECO:0000256" key="5">
    <source>
        <dbReference type="PIRSR" id="PIRSR000137-2"/>
    </source>
</evidence>